<protein>
    <recommendedName>
        <fullName evidence="3">Holin</fullName>
    </recommendedName>
</protein>
<dbReference type="AlphaFoldDB" id="A0A0F9WQ92"/>
<organism evidence="2">
    <name type="scientific">marine sediment metagenome</name>
    <dbReference type="NCBI Taxonomy" id="412755"/>
    <lineage>
        <taxon>unclassified sequences</taxon>
        <taxon>metagenomes</taxon>
        <taxon>ecological metagenomes</taxon>
    </lineage>
</organism>
<feature type="transmembrane region" description="Helical" evidence="1">
    <location>
        <begin position="12"/>
        <end position="29"/>
    </location>
</feature>
<evidence type="ECO:0000256" key="1">
    <source>
        <dbReference type="SAM" id="Phobius"/>
    </source>
</evidence>
<feature type="transmembrane region" description="Helical" evidence="1">
    <location>
        <begin position="41"/>
        <end position="60"/>
    </location>
</feature>
<comment type="caution">
    <text evidence="2">The sequence shown here is derived from an EMBL/GenBank/DDBJ whole genome shotgun (WGS) entry which is preliminary data.</text>
</comment>
<sequence>MGYLTKSRWQSKTVWLGIATSVLSILGIFAGEKWIMEYPQIASGIGLTIGILTVVVRHFTSVPLMKGPSKQ</sequence>
<keyword evidence="1" id="KW-0472">Membrane</keyword>
<keyword evidence="1" id="KW-1133">Transmembrane helix</keyword>
<reference evidence="2" key="1">
    <citation type="journal article" date="2015" name="Nature">
        <title>Complex archaea that bridge the gap between prokaryotes and eukaryotes.</title>
        <authorList>
            <person name="Spang A."/>
            <person name="Saw J.H."/>
            <person name="Jorgensen S.L."/>
            <person name="Zaremba-Niedzwiedzka K."/>
            <person name="Martijn J."/>
            <person name="Lind A.E."/>
            <person name="van Eijk R."/>
            <person name="Schleper C."/>
            <person name="Guy L."/>
            <person name="Ettema T.J."/>
        </authorList>
    </citation>
    <scope>NUCLEOTIDE SEQUENCE</scope>
</reference>
<evidence type="ECO:0000313" key="2">
    <source>
        <dbReference type="EMBL" id="KKN88351.1"/>
    </source>
</evidence>
<dbReference type="EMBL" id="LAZR01000129">
    <property type="protein sequence ID" value="KKN88351.1"/>
    <property type="molecule type" value="Genomic_DNA"/>
</dbReference>
<gene>
    <name evidence="2" type="ORF">LCGC14_0249140</name>
</gene>
<evidence type="ECO:0008006" key="3">
    <source>
        <dbReference type="Google" id="ProtNLM"/>
    </source>
</evidence>
<keyword evidence="1" id="KW-0812">Transmembrane</keyword>
<proteinExistence type="predicted"/>
<accession>A0A0F9WQ92</accession>
<name>A0A0F9WQ92_9ZZZZ</name>